<accession>A0A9P0AK39</accession>
<feature type="compositionally biased region" description="Basic and acidic residues" evidence="1">
    <location>
        <begin position="93"/>
        <end position="172"/>
    </location>
</feature>
<evidence type="ECO:0000256" key="2">
    <source>
        <dbReference type="SAM" id="SignalP"/>
    </source>
</evidence>
<organism evidence="3 4">
    <name type="scientific">Bemisia tabaci</name>
    <name type="common">Sweetpotato whitefly</name>
    <name type="synonym">Aleurodes tabaci</name>
    <dbReference type="NCBI Taxonomy" id="7038"/>
    <lineage>
        <taxon>Eukaryota</taxon>
        <taxon>Metazoa</taxon>
        <taxon>Ecdysozoa</taxon>
        <taxon>Arthropoda</taxon>
        <taxon>Hexapoda</taxon>
        <taxon>Insecta</taxon>
        <taxon>Pterygota</taxon>
        <taxon>Neoptera</taxon>
        <taxon>Paraneoptera</taxon>
        <taxon>Hemiptera</taxon>
        <taxon>Sternorrhyncha</taxon>
        <taxon>Aleyrodoidea</taxon>
        <taxon>Aleyrodidae</taxon>
        <taxon>Aleyrodinae</taxon>
        <taxon>Bemisia</taxon>
    </lineage>
</organism>
<feature type="compositionally biased region" description="Basic and acidic residues" evidence="1">
    <location>
        <begin position="53"/>
        <end position="69"/>
    </location>
</feature>
<feature type="compositionally biased region" description="Acidic residues" evidence="1">
    <location>
        <begin position="176"/>
        <end position="185"/>
    </location>
</feature>
<sequence>MSGEYKVSLLFGLVLLALCVAPSLQEEYGDYERDAEDEWSLQAKDNILEDDDQRAKAQEQPEVNPEKPLEVPGSSAEPEKFTDPPKPGAQEPKPTEEPSKTPEKPEAGKIEKPEKPEDEKNKPEKPEDEKNKPEKPEDEKNKPEKPEDEKNKPEKPEDEKNKPEKPEDEKNNPENPENEFEDADSDNAVLPPGLGLCPFLRVLEHMMDALGLLCRSHRQMMMGNPMMMNFPPMMSRPPEHRGTLFIFGPMPRSGLTRIIMPLPMLPSPQSPTPSDYPHHRVKRYY</sequence>
<feature type="region of interest" description="Disordered" evidence="1">
    <location>
        <begin position="29"/>
        <end position="188"/>
    </location>
</feature>
<name>A0A9P0AK39_BEMTA</name>
<feature type="signal peptide" evidence="2">
    <location>
        <begin position="1"/>
        <end position="25"/>
    </location>
</feature>
<gene>
    <name evidence="3" type="ORF">BEMITA_LOCUS11435</name>
</gene>
<dbReference type="KEGG" id="btab:109029710"/>
<keyword evidence="2" id="KW-0732">Signal</keyword>
<dbReference type="AlphaFoldDB" id="A0A9P0AK39"/>
<keyword evidence="4" id="KW-1185">Reference proteome</keyword>
<protein>
    <submittedName>
        <fullName evidence="3">Uncharacterized protein</fullName>
    </submittedName>
</protein>
<evidence type="ECO:0000313" key="3">
    <source>
        <dbReference type="EMBL" id="CAH0392980.1"/>
    </source>
</evidence>
<evidence type="ECO:0000313" key="4">
    <source>
        <dbReference type="Proteomes" id="UP001152759"/>
    </source>
</evidence>
<proteinExistence type="predicted"/>
<reference evidence="3" key="1">
    <citation type="submission" date="2021-12" db="EMBL/GenBank/DDBJ databases">
        <authorList>
            <person name="King R."/>
        </authorList>
    </citation>
    <scope>NUCLEOTIDE SEQUENCE</scope>
</reference>
<evidence type="ECO:0000256" key="1">
    <source>
        <dbReference type="SAM" id="MobiDB-lite"/>
    </source>
</evidence>
<feature type="compositionally biased region" description="Acidic residues" evidence="1">
    <location>
        <begin position="29"/>
        <end position="39"/>
    </location>
</feature>
<dbReference type="Proteomes" id="UP001152759">
    <property type="component" value="Chromosome 7"/>
</dbReference>
<dbReference type="EMBL" id="OU963868">
    <property type="protein sequence ID" value="CAH0392980.1"/>
    <property type="molecule type" value="Genomic_DNA"/>
</dbReference>
<feature type="chain" id="PRO_5040121986" evidence="2">
    <location>
        <begin position="26"/>
        <end position="285"/>
    </location>
</feature>